<gene>
    <name evidence="2" type="ORF">FH965_33315</name>
</gene>
<keyword evidence="1" id="KW-0812">Transmembrane</keyword>
<dbReference type="EMBL" id="CP040916">
    <property type="protein sequence ID" value="QDQ14838.1"/>
    <property type="molecule type" value="Genomic_DNA"/>
</dbReference>
<dbReference type="Proteomes" id="UP000316806">
    <property type="component" value="Chromosome"/>
</dbReference>
<feature type="transmembrane region" description="Helical" evidence="1">
    <location>
        <begin position="42"/>
        <end position="62"/>
    </location>
</feature>
<protein>
    <submittedName>
        <fullName evidence="2">Uncharacterized protein</fullName>
    </submittedName>
</protein>
<name>A0A516RGQ7_STRST</name>
<organism evidence="2 3">
    <name type="scientific">Streptomyces spectabilis</name>
    <dbReference type="NCBI Taxonomy" id="68270"/>
    <lineage>
        <taxon>Bacteria</taxon>
        <taxon>Bacillati</taxon>
        <taxon>Actinomycetota</taxon>
        <taxon>Actinomycetes</taxon>
        <taxon>Kitasatosporales</taxon>
        <taxon>Streptomycetaceae</taxon>
        <taxon>Streptomyces</taxon>
    </lineage>
</organism>
<sequence length="63" mass="6669">METDGAIHQVHARLVGAYWLDSPYLKEPRCCCCAPARTARPWGVTAVGLACLALALAVAVTLS</sequence>
<dbReference type="AlphaFoldDB" id="A0A516RGQ7"/>
<evidence type="ECO:0000256" key="1">
    <source>
        <dbReference type="SAM" id="Phobius"/>
    </source>
</evidence>
<reference evidence="2 3" key="1">
    <citation type="journal article" date="2019" name="J. Ind. Microbiol. Biotechnol.">
        <title>The complete genomic sequence of Streptomyces spectabilis NRRL-2792 and identification of secondary metabolite biosynthetic gene clusters.</title>
        <authorList>
            <person name="Sinha A."/>
            <person name="Phillips-Salemka S."/>
            <person name="Niraula T.A."/>
            <person name="Short K.A."/>
            <person name="Niraula N.P."/>
        </authorList>
    </citation>
    <scope>NUCLEOTIDE SEQUENCE [LARGE SCALE GENOMIC DNA]</scope>
    <source>
        <strain evidence="2 3">NRRL 2792</strain>
    </source>
</reference>
<proteinExistence type="predicted"/>
<evidence type="ECO:0000313" key="2">
    <source>
        <dbReference type="EMBL" id="QDQ14838.1"/>
    </source>
</evidence>
<dbReference type="RefSeq" id="WP_144322042.1">
    <property type="nucleotide sequence ID" value="NZ_CP040916.1"/>
</dbReference>
<evidence type="ECO:0000313" key="3">
    <source>
        <dbReference type="Proteomes" id="UP000316806"/>
    </source>
</evidence>
<keyword evidence="1" id="KW-0472">Membrane</keyword>
<accession>A0A516RGQ7</accession>
<keyword evidence="1" id="KW-1133">Transmembrane helix</keyword>